<feature type="transmembrane region" description="Helical" evidence="1">
    <location>
        <begin position="27"/>
        <end position="45"/>
    </location>
</feature>
<name>A0A5A7N8S8_9PROT</name>
<keyword evidence="4" id="KW-1185">Reference proteome</keyword>
<dbReference type="Gene3D" id="1.20.1110.10">
    <property type="entry name" value="Calcium-transporting ATPase, transmembrane domain"/>
    <property type="match status" value="1"/>
</dbReference>
<dbReference type="InterPro" id="IPR006068">
    <property type="entry name" value="ATPase_P-typ_cation-transptr_C"/>
</dbReference>
<evidence type="ECO:0000313" key="4">
    <source>
        <dbReference type="Proteomes" id="UP000324996"/>
    </source>
</evidence>
<comment type="caution">
    <text evidence="3">The sequence shown here is derived from an EMBL/GenBank/DDBJ whole genome shotgun (WGS) entry which is preliminary data.</text>
</comment>
<proteinExistence type="predicted"/>
<evidence type="ECO:0000259" key="2">
    <source>
        <dbReference type="Pfam" id="PF00689"/>
    </source>
</evidence>
<keyword evidence="1" id="KW-1133">Transmembrane helix</keyword>
<feature type="transmembrane region" description="Helical" evidence="1">
    <location>
        <begin position="57"/>
        <end position="76"/>
    </location>
</feature>
<keyword evidence="1" id="KW-0472">Membrane</keyword>
<evidence type="ECO:0000313" key="3">
    <source>
        <dbReference type="EMBL" id="GER03469.1"/>
    </source>
</evidence>
<organism evidence="3 4">
    <name type="scientific">Iodidimonas nitroreducens</name>
    <dbReference type="NCBI Taxonomy" id="1236968"/>
    <lineage>
        <taxon>Bacteria</taxon>
        <taxon>Pseudomonadati</taxon>
        <taxon>Pseudomonadota</taxon>
        <taxon>Alphaproteobacteria</taxon>
        <taxon>Iodidimonadales</taxon>
        <taxon>Iodidimonadaceae</taxon>
        <taxon>Iodidimonas</taxon>
    </lineage>
</organism>
<dbReference type="Pfam" id="PF00689">
    <property type="entry name" value="Cation_ATPase_C"/>
    <property type="match status" value="1"/>
</dbReference>
<dbReference type="Proteomes" id="UP000324996">
    <property type="component" value="Unassembled WGS sequence"/>
</dbReference>
<evidence type="ECO:0000256" key="1">
    <source>
        <dbReference type="SAM" id="Phobius"/>
    </source>
</evidence>
<dbReference type="EMBL" id="BKCN01000004">
    <property type="protein sequence ID" value="GER03469.1"/>
    <property type="molecule type" value="Genomic_DNA"/>
</dbReference>
<keyword evidence="1" id="KW-0812">Transmembrane</keyword>
<dbReference type="InterPro" id="IPR023298">
    <property type="entry name" value="ATPase_P-typ_TM_dom_sf"/>
</dbReference>
<dbReference type="SUPFAM" id="SSF81665">
    <property type="entry name" value="Calcium ATPase, transmembrane domain M"/>
    <property type="match status" value="1"/>
</dbReference>
<dbReference type="AlphaFoldDB" id="A0A5A7N8S8"/>
<reference evidence="3 4" key="1">
    <citation type="submission" date="2019-09" db="EMBL/GenBank/DDBJ databases">
        <title>NBRP : Genome information of microbial organism related human and environment.</title>
        <authorList>
            <person name="Hattori M."/>
            <person name="Oshima K."/>
            <person name="Inaba H."/>
            <person name="Suda W."/>
            <person name="Sakamoto M."/>
            <person name="Iino T."/>
            <person name="Kitahara M."/>
            <person name="Oshida Y."/>
            <person name="Iida T."/>
            <person name="Kudo T."/>
            <person name="Itoh T."/>
            <person name="Ohkuma M."/>
        </authorList>
    </citation>
    <scope>NUCLEOTIDE SEQUENCE [LARGE SCALE GENOMIC DNA]</scope>
    <source>
        <strain evidence="3 4">Q-1</strain>
    </source>
</reference>
<sequence length="97" mass="11079">MEIFHLFFIRNIYGTSLTWKAVRGTRMVWTVVIVITVAQFALTYLPFMQTVFATKPISLKDGMLIVGVGVALFAIIETEKQIRLRLSKKVMNDDVRA</sequence>
<accession>A0A5A7N8S8</accession>
<protein>
    <recommendedName>
        <fullName evidence="2">Cation-transporting P-type ATPase C-terminal domain-containing protein</fullName>
    </recommendedName>
</protein>
<feature type="domain" description="Cation-transporting P-type ATPase C-terminal" evidence="2">
    <location>
        <begin position="1"/>
        <end position="82"/>
    </location>
</feature>
<gene>
    <name evidence="3" type="ORF">JCM17846_11510</name>
</gene>